<dbReference type="AlphaFoldDB" id="A0A3N0W2T8"/>
<evidence type="ECO:0000313" key="4">
    <source>
        <dbReference type="Proteomes" id="UP000295709"/>
    </source>
</evidence>
<dbReference type="EMBL" id="RJTX01000001">
    <property type="protein sequence ID" value="ROH99383.1"/>
    <property type="molecule type" value="Genomic_DNA"/>
</dbReference>
<organism evidence="1 3">
    <name type="scientific">Chryseobacterium daecheongense</name>
    <dbReference type="NCBI Taxonomy" id="192389"/>
    <lineage>
        <taxon>Bacteria</taxon>
        <taxon>Pseudomonadati</taxon>
        <taxon>Bacteroidota</taxon>
        <taxon>Flavobacteriia</taxon>
        <taxon>Flavobacteriales</taxon>
        <taxon>Weeksellaceae</taxon>
        <taxon>Chryseobacterium group</taxon>
        <taxon>Chryseobacterium</taxon>
    </lineage>
</organism>
<dbReference type="Proteomes" id="UP000269375">
    <property type="component" value="Unassembled WGS sequence"/>
</dbReference>
<accession>A0A3N0W2T8</accession>
<evidence type="ECO:0000313" key="2">
    <source>
        <dbReference type="EMBL" id="TDX95721.1"/>
    </source>
</evidence>
<dbReference type="Proteomes" id="UP000295709">
    <property type="component" value="Unassembled WGS sequence"/>
</dbReference>
<proteinExistence type="predicted"/>
<gene>
    <name evidence="2" type="ORF">BCF50_1504</name>
    <name evidence="1" type="ORF">EGI05_00350</name>
</gene>
<evidence type="ECO:0000313" key="1">
    <source>
        <dbReference type="EMBL" id="ROH99383.1"/>
    </source>
</evidence>
<dbReference type="EMBL" id="SOQW01000001">
    <property type="protein sequence ID" value="TDX95721.1"/>
    <property type="molecule type" value="Genomic_DNA"/>
</dbReference>
<protein>
    <submittedName>
        <fullName evidence="1">Uncharacterized protein</fullName>
    </submittedName>
</protein>
<evidence type="ECO:0000313" key="3">
    <source>
        <dbReference type="Proteomes" id="UP000269375"/>
    </source>
</evidence>
<sequence length="247" mass="27426">MGNSTYTPDFSQFDFEQFGAENGSFDCPKCPKEAKDGQIFSIGFTGYQYRDGNWTGGSEGPRYTDVGTAHRKFVSLWDSFWKNNITSTSSYGMVTLKVPENYFIRAENEISTTAGKTGILNVDVKNVRNITSYEQNSLVDVQLNWQFWKLNHEVSKDSYSLGGTISIGNYGIGMAGTRTVGNPFNSDLSFKFEHKLDAYSTNTNTYGIKPISAGLTILAAILNRFAPPMNSTYLQPATTTGFYVEPL</sequence>
<reference evidence="2 4" key="2">
    <citation type="submission" date="2019-03" db="EMBL/GenBank/DDBJ databases">
        <title>Genomic Encyclopedia of Archaeal and Bacterial Type Strains, Phase II (KMG-II): from individual species to whole genera.</title>
        <authorList>
            <person name="Goeker M."/>
        </authorList>
    </citation>
    <scope>NUCLEOTIDE SEQUENCE [LARGE SCALE GENOMIC DNA]</scope>
    <source>
        <strain evidence="2 4">DSM 15235</strain>
    </source>
</reference>
<name>A0A3N0W2T8_9FLAO</name>
<reference evidence="1" key="1">
    <citation type="submission" date="2018-11" db="EMBL/GenBank/DDBJ databases">
        <title>Proposal to divide the Flavobacteriaceae and reorganize its genera based on Amino Acid Identity values calculated from whole genome sequences.</title>
        <authorList>
            <person name="Nicholson A.C."/>
            <person name="Gulvik C.A."/>
            <person name="Whitney A.M."/>
            <person name="Humrighouse B.W."/>
            <person name="Bell M."/>
            <person name="Holmes B."/>
            <person name="Steigerwalt A."/>
            <person name="Villarma A."/>
            <person name="Sheth M."/>
            <person name="Batra D."/>
            <person name="Pryor J."/>
            <person name="Bernardet J.-F."/>
            <person name="Hugo C."/>
            <person name="Kampfer P."/>
            <person name="Newman J."/>
            <person name="Mcquiston J.R."/>
        </authorList>
    </citation>
    <scope>NUCLEOTIDE SEQUENCE</scope>
    <source>
        <strain evidence="1">DSM 15235</strain>
    </source>
</reference>
<keyword evidence="4" id="KW-1185">Reference proteome</keyword>
<dbReference type="RefSeq" id="WP_123261097.1">
    <property type="nucleotide sequence ID" value="NZ_RJTX01000001.1"/>
</dbReference>
<comment type="caution">
    <text evidence="1">The sequence shown here is derived from an EMBL/GenBank/DDBJ whole genome shotgun (WGS) entry which is preliminary data.</text>
</comment>